<dbReference type="Proteomes" id="UP000288215">
    <property type="component" value="Unassembled WGS sequence"/>
</dbReference>
<dbReference type="InterPro" id="IPR003607">
    <property type="entry name" value="HD/PDEase_dom"/>
</dbReference>
<dbReference type="SUPFAM" id="SSF109604">
    <property type="entry name" value="HD-domain/PDEase-like"/>
    <property type="match status" value="1"/>
</dbReference>
<dbReference type="SMART" id="SM00471">
    <property type="entry name" value="HDc"/>
    <property type="match status" value="1"/>
</dbReference>
<comment type="caution">
    <text evidence="3">The sequence shown here is derived from an EMBL/GenBank/DDBJ whole genome shotgun (WGS) entry which is preliminary data.</text>
</comment>
<gene>
    <name evidence="3" type="ORF">Metus_1179</name>
</gene>
<feature type="domain" description="HD" evidence="2">
    <location>
        <begin position="65"/>
        <end position="180"/>
    </location>
</feature>
<reference evidence="3 4" key="1">
    <citation type="submission" date="2018-12" db="EMBL/GenBank/DDBJ databases">
        <title>The complete genome of the methanogenic archaea of the candidate phylum Verstraetearchaeota, obtained from the metagenome of underground thermal water.</title>
        <authorList>
            <person name="Kadnikov V.V."/>
            <person name="Mardanov A.V."/>
            <person name="Beletsky A.V."/>
            <person name="Karnachuk O.V."/>
            <person name="Ravin N.V."/>
        </authorList>
    </citation>
    <scope>NUCLEOTIDE SEQUENCE [LARGE SCALE GENOMIC DNA]</scope>
    <source>
        <strain evidence="3">Ch88</strain>
    </source>
</reference>
<protein>
    <recommendedName>
        <fullName evidence="2">HD domain-containing protein</fullName>
    </recommendedName>
</protein>
<evidence type="ECO:0000256" key="1">
    <source>
        <dbReference type="ARBA" id="ARBA00022801"/>
    </source>
</evidence>
<evidence type="ECO:0000313" key="4">
    <source>
        <dbReference type="Proteomes" id="UP000288215"/>
    </source>
</evidence>
<dbReference type="CDD" id="cd00077">
    <property type="entry name" value="HDc"/>
    <property type="match status" value="1"/>
</dbReference>
<dbReference type="NCBIfam" id="TIGR00277">
    <property type="entry name" value="HDIG"/>
    <property type="match status" value="1"/>
</dbReference>
<dbReference type="Gene3D" id="1.10.3210.10">
    <property type="entry name" value="Hypothetical protein af1432"/>
    <property type="match status" value="1"/>
</dbReference>
<dbReference type="Pfam" id="PF01966">
    <property type="entry name" value="HD"/>
    <property type="match status" value="1"/>
</dbReference>
<dbReference type="InterPro" id="IPR050798">
    <property type="entry name" value="YhaM_exoribonuc/phosphodiest"/>
</dbReference>
<accession>A0A444L6I8</accession>
<dbReference type="GO" id="GO:0031125">
    <property type="term" value="P:rRNA 3'-end processing"/>
    <property type="evidence" value="ECO:0007669"/>
    <property type="project" value="TreeGrafter"/>
</dbReference>
<keyword evidence="1" id="KW-0378">Hydrolase</keyword>
<dbReference type="AlphaFoldDB" id="A0A444L6I8"/>
<organism evidence="3 4">
    <name type="scientific">Methanosuratincola subterraneus</name>
    <dbReference type="NCBI Taxonomy" id="2593994"/>
    <lineage>
        <taxon>Archaea</taxon>
        <taxon>Thermoproteota</taxon>
        <taxon>Methanosuratincolia</taxon>
        <taxon>Candidatus Methanomethylicales</taxon>
        <taxon>Candidatus Methanomethylicaceae</taxon>
        <taxon>Candidatus Methanosuratincola (ex Vanwonterghem et al. 2016)</taxon>
    </lineage>
</organism>
<dbReference type="EMBL" id="RXGA01000003">
    <property type="protein sequence ID" value="RWX73205.1"/>
    <property type="molecule type" value="Genomic_DNA"/>
</dbReference>
<dbReference type="PANTHER" id="PTHR37294:SF1">
    <property type="entry name" value="3'-5' EXORIBONUCLEASE YHAM"/>
    <property type="match status" value="1"/>
</dbReference>
<proteinExistence type="predicted"/>
<dbReference type="InterPro" id="IPR006675">
    <property type="entry name" value="HDIG_dom"/>
</dbReference>
<dbReference type="PROSITE" id="PS51831">
    <property type="entry name" value="HD"/>
    <property type="match status" value="1"/>
</dbReference>
<evidence type="ECO:0000259" key="2">
    <source>
        <dbReference type="PROSITE" id="PS51831"/>
    </source>
</evidence>
<name>A0A444L6I8_METS7</name>
<evidence type="ECO:0000313" key="3">
    <source>
        <dbReference type="EMBL" id="RWX73205.1"/>
    </source>
</evidence>
<dbReference type="InterPro" id="IPR006674">
    <property type="entry name" value="HD_domain"/>
</dbReference>
<sequence>MKRAVVMKEEDLINLAEKIGDQSLRDKVIEMIRNPRLSFLEMPNSTTFSKSPASKRRHHSYESGLLVHTYSTTKVAIALADIVEEVYGVKVNRDVVIAASLLHDLFKFATYSQTYPGKYNRSKLGEMIDHLSLITGELYARRFPIEVIHAVASHHGDASPIEPRTIEALILHIADNADAEMNDKVFWAAKDIIRECLGLDVQTLPKEVSPFKVVLAKKEGGCEEVRRRFSSLL</sequence>
<dbReference type="GO" id="GO:0016787">
    <property type="term" value="F:hydrolase activity"/>
    <property type="evidence" value="ECO:0007669"/>
    <property type="project" value="UniProtKB-KW"/>
</dbReference>
<dbReference type="PANTHER" id="PTHR37294">
    <property type="entry name" value="3'-5' EXORIBONUCLEASE YHAM"/>
    <property type="match status" value="1"/>
</dbReference>